<protein>
    <submittedName>
        <fullName evidence="14">PAS domain-containing protein</fullName>
    </submittedName>
</protein>
<dbReference type="InterPro" id="IPR035965">
    <property type="entry name" value="PAS-like_dom_sf"/>
</dbReference>
<dbReference type="SUPFAM" id="SSF55785">
    <property type="entry name" value="PYP-like sensor domain (PAS domain)"/>
    <property type="match status" value="1"/>
</dbReference>
<dbReference type="GO" id="GO:0005524">
    <property type="term" value="F:ATP binding"/>
    <property type="evidence" value="ECO:0007669"/>
    <property type="project" value="UniProtKB-KW"/>
</dbReference>
<keyword evidence="5" id="KW-0547">Nucleotide-binding</keyword>
<dbReference type="Pfam" id="PF00989">
    <property type="entry name" value="PAS"/>
    <property type="match status" value="1"/>
</dbReference>
<evidence type="ECO:0000259" key="13">
    <source>
        <dbReference type="PROSITE" id="PS50113"/>
    </source>
</evidence>
<dbReference type="CDD" id="cd00130">
    <property type="entry name" value="PAS"/>
    <property type="match status" value="1"/>
</dbReference>
<accession>A0AAD9DE10</accession>
<reference evidence="14" key="1">
    <citation type="submission" date="2023-06" db="EMBL/GenBank/DDBJ databases">
        <title>Survivors Of The Sea: Transcriptome response of Skeletonema marinoi to long-term dormancy.</title>
        <authorList>
            <person name="Pinder M.I.M."/>
            <person name="Kourtchenko O."/>
            <person name="Robertson E.K."/>
            <person name="Larsson T."/>
            <person name="Maumus F."/>
            <person name="Osuna-Cruz C.M."/>
            <person name="Vancaester E."/>
            <person name="Stenow R."/>
            <person name="Vandepoele K."/>
            <person name="Ploug H."/>
            <person name="Bruchert V."/>
            <person name="Godhe A."/>
            <person name="Topel M."/>
        </authorList>
    </citation>
    <scope>NUCLEOTIDE SEQUENCE</scope>
    <source>
        <strain evidence="14">R05AC</strain>
    </source>
</reference>
<evidence type="ECO:0000256" key="7">
    <source>
        <dbReference type="ARBA" id="ARBA00022840"/>
    </source>
</evidence>
<keyword evidence="15" id="KW-1185">Reference proteome</keyword>
<dbReference type="Proteomes" id="UP001224775">
    <property type="component" value="Unassembled WGS sequence"/>
</dbReference>
<evidence type="ECO:0000256" key="4">
    <source>
        <dbReference type="ARBA" id="ARBA00022737"/>
    </source>
</evidence>
<dbReference type="AlphaFoldDB" id="A0AAD9DE10"/>
<feature type="transmembrane region" description="Helical" evidence="11">
    <location>
        <begin position="903"/>
        <end position="927"/>
    </location>
</feature>
<dbReference type="PROSITE" id="PS50112">
    <property type="entry name" value="PAS"/>
    <property type="match status" value="1"/>
</dbReference>
<dbReference type="SMART" id="SM00091">
    <property type="entry name" value="PAS"/>
    <property type="match status" value="1"/>
</dbReference>
<keyword evidence="2" id="KW-0808">Transferase</keyword>
<evidence type="ECO:0000256" key="6">
    <source>
        <dbReference type="ARBA" id="ARBA00022777"/>
    </source>
</evidence>
<feature type="transmembrane region" description="Helical" evidence="11">
    <location>
        <begin position="610"/>
        <end position="627"/>
    </location>
</feature>
<dbReference type="GO" id="GO:0098703">
    <property type="term" value="P:calcium ion import across plasma membrane"/>
    <property type="evidence" value="ECO:0007669"/>
    <property type="project" value="TreeGrafter"/>
</dbReference>
<dbReference type="Pfam" id="PF00520">
    <property type="entry name" value="Ion_trans"/>
    <property type="match status" value="1"/>
</dbReference>
<dbReference type="InterPro" id="IPR024862">
    <property type="entry name" value="TRPV"/>
</dbReference>
<evidence type="ECO:0000313" key="15">
    <source>
        <dbReference type="Proteomes" id="UP001224775"/>
    </source>
</evidence>
<keyword evidence="7" id="KW-0067">ATP-binding</keyword>
<keyword evidence="4" id="KW-0677">Repeat</keyword>
<evidence type="ECO:0000256" key="8">
    <source>
        <dbReference type="ARBA" id="ARBA00022989"/>
    </source>
</evidence>
<keyword evidence="9 11" id="KW-0472">Membrane</keyword>
<feature type="transmembrane region" description="Helical" evidence="11">
    <location>
        <begin position="789"/>
        <end position="811"/>
    </location>
</feature>
<evidence type="ECO:0000256" key="9">
    <source>
        <dbReference type="ARBA" id="ARBA00023136"/>
    </source>
</evidence>
<name>A0AAD9DE10_9STRA</name>
<dbReference type="GO" id="GO:0005216">
    <property type="term" value="F:monoatomic ion channel activity"/>
    <property type="evidence" value="ECO:0007669"/>
    <property type="project" value="InterPro"/>
</dbReference>
<evidence type="ECO:0000256" key="5">
    <source>
        <dbReference type="ARBA" id="ARBA00022741"/>
    </source>
</evidence>
<feature type="domain" description="PAS" evidence="12">
    <location>
        <begin position="130"/>
        <end position="200"/>
    </location>
</feature>
<feature type="transmembrane region" description="Helical" evidence="11">
    <location>
        <begin position="648"/>
        <end position="669"/>
    </location>
</feature>
<dbReference type="InterPro" id="IPR013767">
    <property type="entry name" value="PAS_fold"/>
</dbReference>
<dbReference type="GO" id="GO:0005886">
    <property type="term" value="C:plasma membrane"/>
    <property type="evidence" value="ECO:0007669"/>
    <property type="project" value="TreeGrafter"/>
</dbReference>
<evidence type="ECO:0000256" key="10">
    <source>
        <dbReference type="SAM" id="MobiDB-lite"/>
    </source>
</evidence>
<dbReference type="FunFam" id="3.30.450.20:FF:000060">
    <property type="entry name" value="Sensor protein FixL"/>
    <property type="match status" value="1"/>
</dbReference>
<evidence type="ECO:0000256" key="3">
    <source>
        <dbReference type="ARBA" id="ARBA00022692"/>
    </source>
</evidence>
<dbReference type="Gene3D" id="3.30.450.20">
    <property type="entry name" value="PAS domain"/>
    <property type="match status" value="1"/>
</dbReference>
<comment type="subcellular location">
    <subcellularLocation>
        <location evidence="1">Membrane</location>
        <topology evidence="1">Multi-pass membrane protein</topology>
    </subcellularLocation>
</comment>
<keyword evidence="6" id="KW-0418">Kinase</keyword>
<gene>
    <name evidence="14" type="ORF">QTG54_006216</name>
</gene>
<dbReference type="PANTHER" id="PTHR10582">
    <property type="entry name" value="TRANSIENT RECEPTOR POTENTIAL ION CHANNEL PROTEIN"/>
    <property type="match status" value="1"/>
</dbReference>
<evidence type="ECO:0000313" key="14">
    <source>
        <dbReference type="EMBL" id="KAK1742619.1"/>
    </source>
</evidence>
<keyword evidence="8 11" id="KW-1133">Transmembrane helix</keyword>
<sequence>MAGGSTAVALSRVNNFVMQELLPAYPSAVIEEDDEGRIPFTEAIIRWIEARRAVRRWKLETDLTREKVALVSRRLQQRMGGGTSIYGKHCEASDSDEDSILSASASKLPKRKAPSTSMFMRSRENYEKVARKELKMIVESATDAMFCIDERGTILLTNDAAAKKFGYSKKELTGSNISILMNKHDQQHHDGYMERYMQTGVKKVMGKKRELTAMRKDGTTFQFELGLTEVKLGDGKAIFVGFCKDMTSLKQHRLSLEYGNGMAAFDDDVDEHKTSDDEIQRARGLPPLVEWCLTMLGEIVDSGTNIQDMATRRRSSNLDDESDEGLLGASFNSVGLNDSMTDDNLKSSLLMGSRLERQSSFLKMMDTSIVEHVASIPNLLEELLLIEDPETRQRVFDMSIVKKVLFSIDSIGKGDWLINMLDKSISVQQTQQVFDNNLSGGDYGDTAEGRAFQLKLQMAKEECRNLAESAIYYLERVSSLNIQDDLSVFHHVQMTQQITRGSSRFADMVSTSDMQHFKRHRDELFDAVGALSPKGLIRRICVLDDDLMKRAAATSVIRRLLDKAMFSPFATIQALMDGINHFILMLSFRLGPAAALMHLSARDREFNPHLYLFFTSTLMLSISYFGTKAIHAGIAKYNLSKNLFWSNALSFWNVLDWCPLLMVLFSAVAVDTVLRNKAIGDMSDNTIPFFLRSAVAITTPFLWLRILAFIKVRNKQLATFILCSVEILKDIKYFLLVLFAAMASFAQMWVTLTFESGDTGSYLAGYITAYTIMLGDLDSDSLQKHPLITMIFVLYTFGVTIVLLNILIAIVSDSYQNSYVSSKMMLGKARIIFVAEISSLKGYHGIWSKGGASDGLLSRRNINYFFGTVSMLQIWMVTKTINRKLSQFESCEMSASLSNRIHLEAIVLFICLAFTMAGMKMIVAYVLNEFNDTGKLRDPNKPISSTHKAVNLFIETMFSYLSSTFDSLFDRSDNDILEGFNMESTGTQEQRSDQNIQRSIEKSKKQLKHELKGMFEQIQYSLKEQDEQNKRELVSLEERITNALAAAIVESHQSLLESLQADPERSISCDDVNDEESSSSISLGFDDAT</sequence>
<organism evidence="14 15">
    <name type="scientific">Skeletonema marinoi</name>
    <dbReference type="NCBI Taxonomy" id="267567"/>
    <lineage>
        <taxon>Eukaryota</taxon>
        <taxon>Sar</taxon>
        <taxon>Stramenopiles</taxon>
        <taxon>Ochrophyta</taxon>
        <taxon>Bacillariophyta</taxon>
        <taxon>Coscinodiscophyceae</taxon>
        <taxon>Thalassiosirophycidae</taxon>
        <taxon>Thalassiosirales</taxon>
        <taxon>Skeletonemataceae</taxon>
        <taxon>Skeletonema</taxon>
        <taxon>Skeletonema marinoi-dohrnii complex</taxon>
    </lineage>
</organism>
<dbReference type="InterPro" id="IPR005821">
    <property type="entry name" value="Ion_trans_dom"/>
</dbReference>
<dbReference type="PROSITE" id="PS50113">
    <property type="entry name" value="PAC"/>
    <property type="match status" value="1"/>
</dbReference>
<dbReference type="InterPro" id="IPR000014">
    <property type="entry name" value="PAS"/>
</dbReference>
<keyword evidence="3 11" id="KW-0812">Transmembrane</keyword>
<proteinExistence type="predicted"/>
<feature type="transmembrane region" description="Helical" evidence="11">
    <location>
        <begin position="733"/>
        <end position="754"/>
    </location>
</feature>
<dbReference type="EMBL" id="JATAAI010000010">
    <property type="protein sequence ID" value="KAK1742619.1"/>
    <property type="molecule type" value="Genomic_DNA"/>
</dbReference>
<dbReference type="NCBIfam" id="TIGR00229">
    <property type="entry name" value="sensory_box"/>
    <property type="match status" value="1"/>
</dbReference>
<evidence type="ECO:0000256" key="1">
    <source>
        <dbReference type="ARBA" id="ARBA00004141"/>
    </source>
</evidence>
<dbReference type="PANTHER" id="PTHR10582:SF2">
    <property type="entry name" value="INACTIVE"/>
    <property type="match status" value="1"/>
</dbReference>
<feature type="domain" description="PAC" evidence="13">
    <location>
        <begin position="207"/>
        <end position="258"/>
    </location>
</feature>
<evidence type="ECO:0000256" key="11">
    <source>
        <dbReference type="SAM" id="Phobius"/>
    </source>
</evidence>
<feature type="region of interest" description="Disordered" evidence="10">
    <location>
        <begin position="1059"/>
        <end position="1089"/>
    </location>
</feature>
<dbReference type="GO" id="GO:0006355">
    <property type="term" value="P:regulation of DNA-templated transcription"/>
    <property type="evidence" value="ECO:0007669"/>
    <property type="project" value="InterPro"/>
</dbReference>
<feature type="transmembrane region" description="Helical" evidence="11">
    <location>
        <begin position="689"/>
        <end position="712"/>
    </location>
</feature>
<dbReference type="InterPro" id="IPR000700">
    <property type="entry name" value="PAS-assoc_C"/>
</dbReference>
<evidence type="ECO:0000256" key="2">
    <source>
        <dbReference type="ARBA" id="ARBA00022679"/>
    </source>
</evidence>
<evidence type="ECO:0000259" key="12">
    <source>
        <dbReference type="PROSITE" id="PS50112"/>
    </source>
</evidence>
<dbReference type="GO" id="GO:0016301">
    <property type="term" value="F:kinase activity"/>
    <property type="evidence" value="ECO:0007669"/>
    <property type="project" value="UniProtKB-KW"/>
</dbReference>
<comment type="caution">
    <text evidence="14">The sequence shown here is derived from an EMBL/GenBank/DDBJ whole genome shotgun (WGS) entry which is preliminary data.</text>
</comment>